<feature type="domain" description="LysM" evidence="5">
    <location>
        <begin position="353"/>
        <end position="399"/>
    </location>
</feature>
<gene>
    <name evidence="6" type="ORF">P170DRAFT_476852</name>
</gene>
<evidence type="ECO:0000256" key="4">
    <source>
        <dbReference type="SAM" id="SignalP"/>
    </source>
</evidence>
<dbReference type="InterPro" id="IPR018392">
    <property type="entry name" value="LysM"/>
</dbReference>
<dbReference type="Gene3D" id="3.10.350.10">
    <property type="entry name" value="LysM domain"/>
    <property type="match status" value="4"/>
</dbReference>
<evidence type="ECO:0000256" key="3">
    <source>
        <dbReference type="SAM" id="MobiDB-lite"/>
    </source>
</evidence>
<dbReference type="OrthoDB" id="5985073at2759"/>
<dbReference type="SUPFAM" id="SSF54106">
    <property type="entry name" value="LysM domain"/>
    <property type="match status" value="2"/>
</dbReference>
<feature type="compositionally biased region" description="Low complexity" evidence="3">
    <location>
        <begin position="534"/>
        <end position="561"/>
    </location>
</feature>
<dbReference type="Pfam" id="PF01476">
    <property type="entry name" value="LysM"/>
    <property type="match status" value="1"/>
</dbReference>
<protein>
    <recommendedName>
        <fullName evidence="5">LysM domain-containing protein</fullName>
    </recommendedName>
</protein>
<evidence type="ECO:0000256" key="2">
    <source>
        <dbReference type="ARBA" id="ARBA00023026"/>
    </source>
</evidence>
<feature type="region of interest" description="Disordered" evidence="3">
    <location>
        <begin position="522"/>
        <end position="574"/>
    </location>
</feature>
<feature type="domain" description="LysM" evidence="5">
    <location>
        <begin position="210"/>
        <end position="255"/>
    </location>
</feature>
<comment type="caution">
    <text evidence="6">The sequence shown here is derived from an EMBL/GenBank/DDBJ whole genome shotgun (WGS) entry which is preliminary data.</text>
</comment>
<dbReference type="EMBL" id="MSFO01000005">
    <property type="protein sequence ID" value="PLB48220.1"/>
    <property type="molecule type" value="Genomic_DNA"/>
</dbReference>
<dbReference type="PANTHER" id="PTHR34997">
    <property type="entry name" value="AM15"/>
    <property type="match status" value="1"/>
</dbReference>
<dbReference type="InterPro" id="IPR036779">
    <property type="entry name" value="LysM_dom_sf"/>
</dbReference>
<accession>A0A2I2G5S0</accession>
<keyword evidence="7" id="KW-1185">Reference proteome</keyword>
<dbReference type="STRING" id="1392250.A0A2I2G5S0"/>
<dbReference type="VEuPathDB" id="FungiDB:P170DRAFT_476852"/>
<sequence>MEYHLCKTLLFSLIIIGSHASQFLTDKTLPEGRFSDACTNALVSNISCEYQVATFLQDRYYPVDSLVEACTPSCQQGLAAYEHAVSSACNDSDIYRKSETGYAPAYAIPMQYRYYYNKTCIRDGERWCHDVAHNMATGKIEADRCDDCSIKQWQFVAGSPMYAGNQLRSSYTALTKSCSKTGFPLAPSSSLPSSSTSTTASPTPSVCSGKTYTIKSGDTCQSISKSQGVGTAQLLVDNGLEAYCKNFPSQGELCIDRTCTTHPVAANETCADIGRKYVITQVQLTTWNPILGQNCRHIERSVGNNICVSPPGDDGSWTPITIPTSVAPTTTETATPAPVPTNLANGTVKRCSQYYLVEPGDYCNKVILKYSISLDDFLFLNKGVNKNCTNLFANESYCVSPLGSIDDYPGAPGYIDPSASYSDIPYSSYPTAVYTPPINANVTKLLPISPGGRKDCYIYVAGPELQIDVSGTFYASSCEAVAEAAGKAVEELEQWNPSISANGTCTFSPSYRYCMNPNRPTDSGPVATKPPVPSSNTSAASHTTISSVSTTTTATKTAPTTGGPPGPTQSGIPDNCNKWHLVTSSDENCATVAAKSNISLEQFYDWNPAVSHDCVDGFWKDEAYCVGVAK</sequence>
<feature type="chain" id="PRO_5014111483" description="LysM domain-containing protein" evidence="4">
    <location>
        <begin position="21"/>
        <end position="630"/>
    </location>
</feature>
<dbReference type="AlphaFoldDB" id="A0A2I2G5S0"/>
<dbReference type="PANTHER" id="PTHR34997:SF21">
    <property type="entry name" value="LYSM DOMAIN-CONTAINING PROTEIN"/>
    <property type="match status" value="1"/>
</dbReference>
<name>A0A2I2G5S0_9EURO</name>
<keyword evidence="1" id="KW-0147">Chitin-binding</keyword>
<feature type="domain" description="LysM" evidence="5">
    <location>
        <begin position="578"/>
        <end position="626"/>
    </location>
</feature>
<organism evidence="6 7">
    <name type="scientific">Aspergillus steynii IBT 23096</name>
    <dbReference type="NCBI Taxonomy" id="1392250"/>
    <lineage>
        <taxon>Eukaryota</taxon>
        <taxon>Fungi</taxon>
        <taxon>Dikarya</taxon>
        <taxon>Ascomycota</taxon>
        <taxon>Pezizomycotina</taxon>
        <taxon>Eurotiomycetes</taxon>
        <taxon>Eurotiomycetidae</taxon>
        <taxon>Eurotiales</taxon>
        <taxon>Aspergillaceae</taxon>
        <taxon>Aspergillus</taxon>
        <taxon>Aspergillus subgen. Circumdati</taxon>
    </lineage>
</organism>
<dbReference type="InterPro" id="IPR052210">
    <property type="entry name" value="LysM1-like"/>
</dbReference>
<evidence type="ECO:0000313" key="6">
    <source>
        <dbReference type="EMBL" id="PLB48220.1"/>
    </source>
</evidence>
<dbReference type="Proteomes" id="UP000234275">
    <property type="component" value="Unassembled WGS sequence"/>
</dbReference>
<evidence type="ECO:0000256" key="1">
    <source>
        <dbReference type="ARBA" id="ARBA00022669"/>
    </source>
</evidence>
<feature type="region of interest" description="Disordered" evidence="3">
    <location>
        <begin position="186"/>
        <end position="205"/>
    </location>
</feature>
<dbReference type="SMART" id="SM00257">
    <property type="entry name" value="LysM"/>
    <property type="match status" value="3"/>
</dbReference>
<evidence type="ECO:0000259" key="5">
    <source>
        <dbReference type="PROSITE" id="PS51782"/>
    </source>
</evidence>
<dbReference type="CDD" id="cd00118">
    <property type="entry name" value="LysM"/>
    <property type="match status" value="3"/>
</dbReference>
<dbReference type="GeneID" id="36561087"/>
<evidence type="ECO:0000313" key="7">
    <source>
        <dbReference type="Proteomes" id="UP000234275"/>
    </source>
</evidence>
<feature type="signal peptide" evidence="4">
    <location>
        <begin position="1"/>
        <end position="20"/>
    </location>
</feature>
<keyword evidence="4" id="KW-0732">Signal</keyword>
<keyword evidence="2" id="KW-0843">Virulence</keyword>
<dbReference type="PROSITE" id="PS51782">
    <property type="entry name" value="LYSM"/>
    <property type="match status" value="3"/>
</dbReference>
<dbReference type="RefSeq" id="XP_024703522.1">
    <property type="nucleotide sequence ID" value="XM_024853389.1"/>
</dbReference>
<proteinExistence type="predicted"/>
<reference evidence="6 7" key="1">
    <citation type="submission" date="2016-12" db="EMBL/GenBank/DDBJ databases">
        <title>The genomes of Aspergillus section Nigri reveals drivers in fungal speciation.</title>
        <authorList>
            <consortium name="DOE Joint Genome Institute"/>
            <person name="Vesth T.C."/>
            <person name="Nybo J."/>
            <person name="Theobald S."/>
            <person name="Brandl J."/>
            <person name="Frisvad J.C."/>
            <person name="Nielsen K.F."/>
            <person name="Lyhne E.K."/>
            <person name="Kogle M.E."/>
            <person name="Kuo A."/>
            <person name="Riley R."/>
            <person name="Clum A."/>
            <person name="Nolan M."/>
            <person name="Lipzen A."/>
            <person name="Salamov A."/>
            <person name="Henrissat B."/>
            <person name="Wiebenga A."/>
            <person name="De Vries R.P."/>
            <person name="Grigoriev I.V."/>
            <person name="Mortensen U.H."/>
            <person name="Andersen M.R."/>
            <person name="Baker S.E."/>
        </authorList>
    </citation>
    <scope>NUCLEOTIDE SEQUENCE [LARGE SCALE GENOMIC DNA]</scope>
    <source>
        <strain evidence="6 7">IBT 23096</strain>
    </source>
</reference>
<dbReference type="GO" id="GO:0008061">
    <property type="term" value="F:chitin binding"/>
    <property type="evidence" value="ECO:0007669"/>
    <property type="project" value="UniProtKB-KW"/>
</dbReference>